<keyword evidence="7" id="KW-1185">Reference proteome</keyword>
<sequence>MTMNRRVYVVTKKKKKKKMLRKFIITPLLLLFLAGGAYTASLYSKAEQVANSSFESLDGTDLNEAVLDKTVKNISVLFIGIDDSETRSGATRSDALILATFNKEDNSIKLISIPRDSYVYVPETGDYTKINHAYAYGGTKATIDTVESLLDIDVDYYVRMNFYAFIDVVDALGGVKVDVPYDLTEQDSNDMETITLEAGTQNLNGEEALAFARTRKQDNDMERGKRQQELIEAIISKATSAQSVTKYANVLEAIGDNMKTDLTFTQMKIYLSYFLTHSDLSVDSLQLVGSDSTIDDIYYYQLDEVKLEEMIDLLHAHLNGETLITEEPEMASEA</sequence>
<dbReference type="PANTHER" id="PTHR33392:SF3">
    <property type="entry name" value="POLYISOPRENYL-TEICHOIC ACID--PEPTIDOGLYCAN TEICHOIC ACID TRANSFERASE TAGT"/>
    <property type="match status" value="1"/>
</dbReference>
<evidence type="ECO:0000256" key="1">
    <source>
        <dbReference type="ARBA" id="ARBA00006068"/>
    </source>
</evidence>
<dbReference type="InterPro" id="IPR004474">
    <property type="entry name" value="LytR_CpsA_psr"/>
</dbReference>
<feature type="domain" description="Cell envelope-related transcriptional attenuator" evidence="5">
    <location>
        <begin position="92"/>
        <end position="239"/>
    </location>
</feature>
<reference evidence="6" key="1">
    <citation type="submission" date="2020-09" db="EMBL/GenBank/DDBJ databases">
        <title>Bacillus faecalis sp. nov., a moderately halophilic bacterium isolated from cow faeces.</title>
        <authorList>
            <person name="Jiang L."/>
            <person name="Lee J."/>
        </authorList>
    </citation>
    <scope>NUCLEOTIDE SEQUENCE</scope>
    <source>
        <strain evidence="6">AGMB 02131</strain>
    </source>
</reference>
<dbReference type="PANTHER" id="PTHR33392">
    <property type="entry name" value="POLYISOPRENYL-TEICHOIC ACID--PEPTIDOGLYCAN TEICHOIC ACID TRANSFERASE TAGU"/>
    <property type="match status" value="1"/>
</dbReference>
<name>A0A927CZA0_9BACI</name>
<keyword evidence="4" id="KW-1133">Transmembrane helix</keyword>
<organism evidence="6 7">
    <name type="scientific">Peribacillus faecalis</name>
    <dbReference type="NCBI Taxonomy" id="2772559"/>
    <lineage>
        <taxon>Bacteria</taxon>
        <taxon>Bacillati</taxon>
        <taxon>Bacillota</taxon>
        <taxon>Bacilli</taxon>
        <taxon>Bacillales</taxon>
        <taxon>Bacillaceae</taxon>
        <taxon>Peribacillus</taxon>
    </lineage>
</organism>
<evidence type="ECO:0000256" key="2">
    <source>
        <dbReference type="ARBA" id="ARBA00022692"/>
    </source>
</evidence>
<dbReference type="Pfam" id="PF03816">
    <property type="entry name" value="LytR_cpsA_psr"/>
    <property type="match status" value="1"/>
</dbReference>
<evidence type="ECO:0000256" key="3">
    <source>
        <dbReference type="ARBA" id="ARBA00022968"/>
    </source>
</evidence>
<dbReference type="EMBL" id="JACXSI010000019">
    <property type="protein sequence ID" value="MBD3108510.1"/>
    <property type="molecule type" value="Genomic_DNA"/>
</dbReference>
<dbReference type="GO" id="GO:0071555">
    <property type="term" value="P:cell wall organization"/>
    <property type="evidence" value="ECO:0007669"/>
    <property type="project" value="UniProtKB-KW"/>
</dbReference>
<keyword evidence="4" id="KW-0472">Membrane</keyword>
<evidence type="ECO:0000256" key="4">
    <source>
        <dbReference type="ARBA" id="ARBA00022989"/>
    </source>
</evidence>
<keyword evidence="3" id="KW-0735">Signal-anchor</keyword>
<accession>A0A927CZA0</accession>
<dbReference type="NCBIfam" id="TIGR00350">
    <property type="entry name" value="lytR_cpsA_psr"/>
    <property type="match status" value="1"/>
</dbReference>
<protein>
    <submittedName>
        <fullName evidence="6">LCP family protein</fullName>
    </submittedName>
</protein>
<dbReference type="AlphaFoldDB" id="A0A927CZA0"/>
<keyword evidence="2" id="KW-0812">Transmembrane</keyword>
<evidence type="ECO:0000313" key="6">
    <source>
        <dbReference type="EMBL" id="MBD3108510.1"/>
    </source>
</evidence>
<dbReference type="Gene3D" id="3.40.630.190">
    <property type="entry name" value="LCP protein"/>
    <property type="match status" value="1"/>
</dbReference>
<comment type="caution">
    <text evidence="6">The sequence shown here is derived from an EMBL/GenBank/DDBJ whole genome shotgun (WGS) entry which is preliminary data.</text>
</comment>
<dbReference type="Proteomes" id="UP000602076">
    <property type="component" value="Unassembled WGS sequence"/>
</dbReference>
<evidence type="ECO:0000313" key="7">
    <source>
        <dbReference type="Proteomes" id="UP000602076"/>
    </source>
</evidence>
<gene>
    <name evidence="6" type="ORF">IEO70_09030</name>
</gene>
<dbReference type="InterPro" id="IPR050922">
    <property type="entry name" value="LytR/CpsA/Psr_CW_biosynth"/>
</dbReference>
<proteinExistence type="inferred from homology"/>
<evidence type="ECO:0000259" key="5">
    <source>
        <dbReference type="Pfam" id="PF03816"/>
    </source>
</evidence>
<comment type="similarity">
    <text evidence="1">Belongs to the LytR/CpsA/Psr (LCP) family.</text>
</comment>
<dbReference type="RefSeq" id="WP_190998053.1">
    <property type="nucleotide sequence ID" value="NZ_JACXSI010000019.1"/>
</dbReference>